<dbReference type="SUPFAM" id="SSF48179">
    <property type="entry name" value="6-phosphogluconate dehydrogenase C-terminal domain-like"/>
    <property type="match status" value="1"/>
</dbReference>
<comment type="similarity">
    <text evidence="5 15">Belongs to the EPSP synthase family.</text>
</comment>
<comment type="pathway">
    <text evidence="2 15">Metabolic intermediate biosynthesis; chorismate biosynthesis; chorismate from D-erythrose 4-phosphate and phosphoenolpyruvate: step 6/7.</text>
</comment>
<dbReference type="GO" id="GO:0006571">
    <property type="term" value="P:tyrosine biosynthetic process"/>
    <property type="evidence" value="ECO:0007669"/>
    <property type="project" value="UniProtKB-KW"/>
</dbReference>
<feature type="binding site" evidence="15">
    <location>
        <position position="503"/>
    </location>
    <ligand>
        <name>3-phosphoshikimate</name>
        <dbReference type="ChEBI" id="CHEBI:145989"/>
    </ligand>
</feature>
<feature type="binding site" evidence="15">
    <location>
        <position position="503"/>
    </location>
    <ligand>
        <name>phosphoenolpyruvate</name>
        <dbReference type="ChEBI" id="CHEBI:58702"/>
    </ligand>
</feature>
<evidence type="ECO:0000256" key="13">
    <source>
        <dbReference type="ARBA" id="ARBA00044633"/>
    </source>
</evidence>
<comment type="similarity">
    <text evidence="4">Belongs to the prephenate/arogenate dehydrogenase family.</text>
</comment>
<feature type="binding site" evidence="15">
    <location>
        <position position="350"/>
    </location>
    <ligand>
        <name>3-phosphoshikimate</name>
        <dbReference type="ChEBI" id="CHEBI:145989"/>
    </ligand>
</feature>
<keyword evidence="7" id="KW-0827">Tyrosine biosynthesis</keyword>
<evidence type="ECO:0000256" key="10">
    <source>
        <dbReference type="ARBA" id="ARBA00023002"/>
    </source>
</evidence>
<feature type="active site" description="Proton acceptor" evidence="15">
    <location>
        <position position="649"/>
    </location>
</feature>
<comment type="subcellular location">
    <subcellularLocation>
        <location evidence="15">Cytoplasm</location>
    </subcellularLocation>
</comment>
<sequence length="790" mass="83433">MQKINKTSNSQAQVYQAQPLIKAQPLFQQVCIIGLGLIGASLAQAIKDNGLSKRLVAVDRYAPSLEAGIEQGLLDAGGLTLSEVITGSDLIVIAVPVQAVEAVFVDIKGVMNSGQLASDCIITDVCSTKGNIIAAAKAVFTTLPIGLVPAHPIAGAENSGYHARRAELFVNHSVIICKLPTTNYMSIIKLRQLWEAVGATVMAMDAEHHDSILAHTSHLPHLLAFNLVEQLASHDDNLDMFRYAAGGFRDFSRIAASDPKMWHDIFFANQSAIVSALDEYSVCLQTMRQLIIDKDSTALMGLLGRAQAARRHFGHMLASTPYTDISAMSASYVISPSTTVTGTIAIPGDKSISHRSIMLGSLAEGVTHVTGFLEGEDALATLQAFRDMGVTIEGPNKGRLTIHGVGMNGLKPSKTPLYMGNSGTSMRLLSGILAAQAFDSVLTGDTSLNKRPMERVAAPLRQMGAVIQSTGTSGTSPLSITGRDNVGKLLQGINYDMPVASAQIKSCLLLAGLWADGTTTVTQPEVSRDHTERMLSAFGYEVTVDGNRISVEGGGKLTGGDIAVPADISSAAFFMVAAAISKGSELTLTQVGVNPTRTGIIDILKLMNADISLSNETHVGGEPVADITIRSSNLMGIEIPESLVPLAIDEFPVLFIAASCAQGRTVLTGAKELRVKESDRIVVMAEGLQTLGIDCTVTEDGLIIEGKGIEGNGTEINNSQPIFGGGHIVSHHDHRIAMSFTVASLRASQQITIEGVETVNTSFPGFAELANQIGMAVQVDSGIDNSIDNA</sequence>
<dbReference type="HAMAP" id="MF_00210">
    <property type="entry name" value="EPSP_synth"/>
    <property type="match status" value="1"/>
</dbReference>
<evidence type="ECO:0000256" key="1">
    <source>
        <dbReference type="ARBA" id="ARBA00002174"/>
    </source>
</evidence>
<dbReference type="GO" id="GO:0009423">
    <property type="term" value="P:chorismate biosynthetic process"/>
    <property type="evidence" value="ECO:0007669"/>
    <property type="project" value="UniProtKB-UniRule"/>
</dbReference>
<dbReference type="FunFam" id="3.65.10.10:FF:000005">
    <property type="entry name" value="3-phosphoshikimate 1-carboxyvinyltransferase"/>
    <property type="match status" value="1"/>
</dbReference>
<keyword evidence="6 15" id="KW-0963">Cytoplasm</keyword>
<dbReference type="CDD" id="cd01556">
    <property type="entry name" value="EPSP_synthase"/>
    <property type="match status" value="1"/>
</dbReference>
<dbReference type="UniPathway" id="UPA00053">
    <property type="reaction ID" value="UER00089"/>
</dbReference>
<evidence type="ECO:0000256" key="5">
    <source>
        <dbReference type="ARBA" id="ARBA00009948"/>
    </source>
</evidence>
<comment type="catalytic activity">
    <reaction evidence="13">
        <text>3-phosphoshikimate + phosphoenolpyruvate = 5-O-(1-carboxyvinyl)-3-phosphoshikimate + phosphate</text>
        <dbReference type="Rhea" id="RHEA:21256"/>
        <dbReference type="ChEBI" id="CHEBI:43474"/>
        <dbReference type="ChEBI" id="CHEBI:57701"/>
        <dbReference type="ChEBI" id="CHEBI:58702"/>
        <dbReference type="ChEBI" id="CHEBI:145989"/>
        <dbReference type="EC" id="2.5.1.19"/>
    </reaction>
    <physiologicalReaction direction="left-to-right" evidence="13">
        <dbReference type="Rhea" id="RHEA:21257"/>
    </physiologicalReaction>
</comment>
<evidence type="ECO:0000259" key="16">
    <source>
        <dbReference type="PROSITE" id="PS51176"/>
    </source>
</evidence>
<comment type="catalytic activity">
    <reaction evidence="14">
        <text>prephenate + NAD(+) = 3-(4-hydroxyphenyl)pyruvate + CO2 + NADH</text>
        <dbReference type="Rhea" id="RHEA:13869"/>
        <dbReference type="ChEBI" id="CHEBI:16526"/>
        <dbReference type="ChEBI" id="CHEBI:29934"/>
        <dbReference type="ChEBI" id="CHEBI:36242"/>
        <dbReference type="ChEBI" id="CHEBI:57540"/>
        <dbReference type="ChEBI" id="CHEBI:57945"/>
        <dbReference type="EC" id="1.3.1.12"/>
    </reaction>
</comment>
<dbReference type="Pfam" id="PF20463">
    <property type="entry name" value="PDH_C"/>
    <property type="match status" value="1"/>
</dbReference>
<comment type="subunit">
    <text evidence="15">Monomer.</text>
</comment>
<keyword evidence="18" id="KW-1185">Reference proteome</keyword>
<dbReference type="PANTHER" id="PTHR21090">
    <property type="entry name" value="AROM/DEHYDROQUINATE SYNTHASE"/>
    <property type="match status" value="1"/>
</dbReference>
<dbReference type="InterPro" id="IPR013792">
    <property type="entry name" value="RNA3'P_cycl/enolpyr_Trfase_a/b"/>
</dbReference>
<keyword evidence="12 15" id="KW-0057">Aromatic amino acid biosynthesis</keyword>
<feature type="binding site" evidence="15">
    <location>
        <position position="649"/>
    </location>
    <ligand>
        <name>3-phosphoshikimate</name>
        <dbReference type="ChEBI" id="CHEBI:145989"/>
    </ligand>
</feature>
<evidence type="ECO:0000313" key="18">
    <source>
        <dbReference type="Proteomes" id="UP000321903"/>
    </source>
</evidence>
<dbReference type="InterPro" id="IPR023193">
    <property type="entry name" value="EPSP_synthase_CS"/>
</dbReference>
<evidence type="ECO:0000256" key="15">
    <source>
        <dbReference type="HAMAP-Rule" id="MF_00210"/>
    </source>
</evidence>
<feature type="binding site" evidence="15">
    <location>
        <position position="355"/>
    </location>
    <ligand>
        <name>3-phosphoshikimate</name>
        <dbReference type="ChEBI" id="CHEBI:145989"/>
    </ligand>
</feature>
<dbReference type="GO" id="GO:0005737">
    <property type="term" value="C:cytoplasm"/>
    <property type="evidence" value="ECO:0007669"/>
    <property type="project" value="UniProtKB-SubCell"/>
</dbReference>
<dbReference type="PROSITE" id="PS00104">
    <property type="entry name" value="EPSP_SYNTHASE_1"/>
    <property type="match status" value="1"/>
</dbReference>
<keyword evidence="9 15" id="KW-0808">Transferase</keyword>
<dbReference type="InterPro" id="IPR006264">
    <property type="entry name" value="EPSP_synthase"/>
</dbReference>
<dbReference type="Gene3D" id="3.65.10.10">
    <property type="entry name" value="Enolpyruvate transferase domain"/>
    <property type="match status" value="2"/>
</dbReference>
<dbReference type="InterPro" id="IPR003099">
    <property type="entry name" value="Prephen_DH"/>
</dbReference>
<keyword evidence="10 17" id="KW-0560">Oxidoreductase</keyword>
<dbReference type="RefSeq" id="WP_147221805.1">
    <property type="nucleotide sequence ID" value="NZ_CAJGYY010000001.1"/>
</dbReference>
<dbReference type="InterPro" id="IPR036291">
    <property type="entry name" value="NAD(P)-bd_dom_sf"/>
</dbReference>
<feature type="domain" description="Prephenate/arogenate dehydrogenase" evidence="16">
    <location>
        <begin position="28"/>
        <end position="321"/>
    </location>
</feature>
<organism evidence="17 18">
    <name type="scientific">Psychrobacter frigidicola</name>
    <dbReference type="NCBI Taxonomy" id="45611"/>
    <lineage>
        <taxon>Bacteria</taxon>
        <taxon>Pseudomonadati</taxon>
        <taxon>Pseudomonadota</taxon>
        <taxon>Gammaproteobacteria</taxon>
        <taxon>Moraxellales</taxon>
        <taxon>Moraxellaceae</taxon>
        <taxon>Psychrobacter</taxon>
    </lineage>
</organism>
<dbReference type="SUPFAM" id="SSF55205">
    <property type="entry name" value="EPT/RTPC-like"/>
    <property type="match status" value="1"/>
</dbReference>
<reference evidence="17 18" key="1">
    <citation type="submission" date="2019-08" db="EMBL/GenBank/DDBJ databases">
        <title>Genome sequence of Psychrobacter frigidicola ACAM304 (type strain).</title>
        <authorList>
            <person name="Bowman J.P."/>
        </authorList>
    </citation>
    <scope>NUCLEOTIDE SEQUENCE [LARGE SCALE GENOMIC DNA]</scope>
    <source>
        <strain evidence="17 18">ACAM 304</strain>
    </source>
</reference>
<protein>
    <recommendedName>
        <fullName evidence="15">3-phosphoshikimate 1-carboxyvinyltransferase</fullName>
        <ecNumber evidence="15">2.5.1.19</ecNumber>
    </recommendedName>
    <alternativeName>
        <fullName evidence="15">5-enolpyruvylshikimate-3-phosphate synthase</fullName>
        <shortName evidence="15">EPSP synthase</shortName>
        <shortName evidence="15">EPSPS</shortName>
    </alternativeName>
</protein>
<dbReference type="FunFam" id="3.40.50.720:FF:000208">
    <property type="entry name" value="Prephenate dehydrogenase"/>
    <property type="match status" value="1"/>
</dbReference>
<dbReference type="PROSITE" id="PS00885">
    <property type="entry name" value="EPSP_SYNTHASE_2"/>
    <property type="match status" value="1"/>
</dbReference>
<dbReference type="Proteomes" id="UP000321903">
    <property type="component" value="Unassembled WGS sequence"/>
</dbReference>
<evidence type="ECO:0000256" key="3">
    <source>
        <dbReference type="ARBA" id="ARBA00005067"/>
    </source>
</evidence>
<feature type="binding site" evidence="15">
    <location>
        <position position="351"/>
    </location>
    <ligand>
        <name>3-phosphoshikimate</name>
        <dbReference type="ChEBI" id="CHEBI:145989"/>
    </ligand>
</feature>
<dbReference type="PROSITE" id="PS51176">
    <property type="entry name" value="PDH_ADH"/>
    <property type="match status" value="1"/>
</dbReference>
<dbReference type="SUPFAM" id="SSF51735">
    <property type="entry name" value="NAD(P)-binding Rossmann-fold domains"/>
    <property type="match status" value="1"/>
</dbReference>
<dbReference type="Pfam" id="PF00275">
    <property type="entry name" value="EPSP_synthase"/>
    <property type="match status" value="1"/>
</dbReference>
<dbReference type="FunFam" id="3.65.10.10:FF:000006">
    <property type="entry name" value="3-phosphoshikimate 1-carboxyvinyltransferase"/>
    <property type="match status" value="1"/>
</dbReference>
<dbReference type="PANTHER" id="PTHR21090:SF5">
    <property type="entry name" value="PENTAFUNCTIONAL AROM POLYPEPTIDE"/>
    <property type="match status" value="1"/>
</dbReference>
<accession>A0A5C7A3B0</accession>
<proteinExistence type="inferred from homology"/>
<dbReference type="Gene3D" id="3.40.50.720">
    <property type="entry name" value="NAD(P)-binding Rossmann-like Domain"/>
    <property type="match status" value="1"/>
</dbReference>
<dbReference type="EC" id="2.5.1.19" evidence="15"/>
<evidence type="ECO:0000256" key="9">
    <source>
        <dbReference type="ARBA" id="ARBA00022679"/>
    </source>
</evidence>
<dbReference type="EMBL" id="VORZ01000001">
    <property type="protein sequence ID" value="TXD97881.1"/>
    <property type="molecule type" value="Genomic_DNA"/>
</dbReference>
<comment type="caution">
    <text evidence="17">The sequence shown here is derived from an EMBL/GenBank/DDBJ whole genome shotgun (WGS) entry which is preliminary data.</text>
</comment>
<feature type="binding site" evidence="15">
    <location>
        <position position="501"/>
    </location>
    <ligand>
        <name>3-phosphoshikimate</name>
        <dbReference type="ChEBI" id="CHEBI:145989"/>
    </ligand>
</feature>
<feature type="binding site" evidence="15">
    <location>
        <position position="451"/>
    </location>
    <ligand>
        <name>phosphoenolpyruvate</name>
        <dbReference type="ChEBI" id="CHEBI:58702"/>
    </ligand>
</feature>
<comment type="pathway">
    <text evidence="3">Amino-acid biosynthesis; L-tyrosine biosynthesis; (4-hydroxyphenyl)pyruvate from prephenate (NAD(+) route): step 1/1.</text>
</comment>
<dbReference type="NCBIfam" id="TIGR01356">
    <property type="entry name" value="aroA"/>
    <property type="match status" value="1"/>
</dbReference>
<dbReference type="OrthoDB" id="9809920at2"/>
<feature type="binding site" evidence="15">
    <location>
        <position position="680"/>
    </location>
    <ligand>
        <name>phosphoenolpyruvate</name>
        <dbReference type="ChEBI" id="CHEBI:58702"/>
    </ligand>
</feature>
<dbReference type="GO" id="GO:0003866">
    <property type="term" value="F:3-phosphoshikimate 1-carboxyvinyltransferase activity"/>
    <property type="evidence" value="ECO:0007669"/>
    <property type="project" value="UniProtKB-UniRule"/>
</dbReference>
<feature type="binding site" evidence="15">
    <location>
        <position position="350"/>
    </location>
    <ligand>
        <name>phosphoenolpyruvate</name>
        <dbReference type="ChEBI" id="CHEBI:58702"/>
    </ligand>
</feature>
<dbReference type="AlphaFoldDB" id="A0A5C7A3B0"/>
<feature type="binding site" evidence="15">
    <location>
        <position position="676"/>
    </location>
    <ligand>
        <name>3-phosphoshikimate</name>
        <dbReference type="ChEBI" id="CHEBI:145989"/>
    </ligand>
</feature>
<comment type="function">
    <text evidence="1 15">Catalyzes the transfer of the enolpyruvyl moiety of phosphoenolpyruvate (PEP) to the 5-hydroxyl of shikimate-3-phosphate (S3P) to produce enolpyruvyl shikimate-3-phosphate and inorganic phosphate.</text>
</comment>
<evidence type="ECO:0000256" key="11">
    <source>
        <dbReference type="ARBA" id="ARBA00023027"/>
    </source>
</evidence>
<dbReference type="InterPro" id="IPR036968">
    <property type="entry name" value="Enolpyruvate_Tfrase_sf"/>
</dbReference>
<evidence type="ECO:0000256" key="6">
    <source>
        <dbReference type="ARBA" id="ARBA00022490"/>
    </source>
</evidence>
<evidence type="ECO:0000256" key="12">
    <source>
        <dbReference type="ARBA" id="ARBA00023141"/>
    </source>
</evidence>
<dbReference type="InterPro" id="IPR046825">
    <property type="entry name" value="PDH_C"/>
</dbReference>
<evidence type="ECO:0000256" key="2">
    <source>
        <dbReference type="ARBA" id="ARBA00004811"/>
    </source>
</evidence>
<evidence type="ECO:0000256" key="7">
    <source>
        <dbReference type="ARBA" id="ARBA00022498"/>
    </source>
</evidence>
<dbReference type="InterPro" id="IPR001986">
    <property type="entry name" value="Enolpyruvate_Tfrase_dom"/>
</dbReference>
<keyword evidence="11" id="KW-0520">NAD</keyword>
<evidence type="ECO:0000256" key="8">
    <source>
        <dbReference type="ARBA" id="ARBA00022605"/>
    </source>
</evidence>
<gene>
    <name evidence="15" type="primary">aroA</name>
    <name evidence="17" type="ORF">ES754_02680</name>
</gene>
<dbReference type="NCBIfam" id="NF011381">
    <property type="entry name" value="PRK14806.1"/>
    <property type="match status" value="1"/>
</dbReference>
<dbReference type="Gene3D" id="1.10.3660.10">
    <property type="entry name" value="6-phosphogluconate dehydrogenase C-terminal like domain"/>
    <property type="match status" value="1"/>
</dbReference>
<dbReference type="GO" id="GO:0070403">
    <property type="term" value="F:NAD+ binding"/>
    <property type="evidence" value="ECO:0007669"/>
    <property type="project" value="InterPro"/>
</dbReference>
<dbReference type="InterPro" id="IPR046826">
    <property type="entry name" value="PDH_N"/>
</dbReference>
<dbReference type="GO" id="GO:0004665">
    <property type="term" value="F:prephenate dehydrogenase (NADP+) activity"/>
    <property type="evidence" value="ECO:0007669"/>
    <property type="project" value="InterPro"/>
</dbReference>
<keyword evidence="8 15" id="KW-0028">Amino-acid biosynthesis</keyword>
<evidence type="ECO:0000313" key="17">
    <source>
        <dbReference type="EMBL" id="TXD97881.1"/>
    </source>
</evidence>
<comment type="caution">
    <text evidence="15">Lacks conserved residue(s) required for the propagation of feature annotation.</text>
</comment>
<dbReference type="InterPro" id="IPR008927">
    <property type="entry name" value="6-PGluconate_DH-like_C_sf"/>
</dbReference>
<feature type="binding site" evidence="15">
    <location>
        <position position="423"/>
    </location>
    <ligand>
        <name>phosphoenolpyruvate</name>
        <dbReference type="ChEBI" id="CHEBI:58702"/>
    </ligand>
</feature>
<evidence type="ECO:0000256" key="4">
    <source>
        <dbReference type="ARBA" id="ARBA00007964"/>
    </source>
</evidence>
<evidence type="ECO:0000256" key="14">
    <source>
        <dbReference type="ARBA" id="ARBA00049260"/>
    </source>
</evidence>
<name>A0A5C7A3B0_9GAMM</name>
<feature type="binding site" evidence="15">
    <location>
        <position position="735"/>
    </location>
    <ligand>
        <name>phosphoenolpyruvate</name>
        <dbReference type="ChEBI" id="CHEBI:58702"/>
    </ligand>
</feature>
<dbReference type="FunFam" id="1.10.3660.10:FF:000003">
    <property type="entry name" value="Prephenate dehydrogenase"/>
    <property type="match status" value="1"/>
</dbReference>
<dbReference type="GO" id="GO:0008977">
    <property type="term" value="F:prephenate dehydrogenase (NAD+) activity"/>
    <property type="evidence" value="ECO:0007669"/>
    <property type="project" value="UniProtKB-EC"/>
</dbReference>
<dbReference type="Pfam" id="PF02153">
    <property type="entry name" value="PDH_N"/>
    <property type="match status" value="1"/>
</dbReference>